<name>A0A0K0FHR6_STRVS</name>
<keyword evidence="2" id="KW-1185">Reference proteome</keyword>
<feature type="transmembrane region" description="Helical" evidence="1">
    <location>
        <begin position="53"/>
        <end position="72"/>
    </location>
</feature>
<proteinExistence type="predicted"/>
<evidence type="ECO:0000256" key="1">
    <source>
        <dbReference type="SAM" id="Phobius"/>
    </source>
</evidence>
<keyword evidence="1" id="KW-0472">Membrane</keyword>
<accession>A0A0K0FHR6</accession>
<feature type="transmembrane region" description="Helical" evidence="1">
    <location>
        <begin position="20"/>
        <end position="41"/>
    </location>
</feature>
<sequence length="108" mass="12843">MYLFTETIFSQCPRENYCVWMSILGIILFPIQVSLVALLINRFRSTKSEYIQFLAFFRIISVFLFTIQTVVVEIRTFFPRKTIICYGLVRFLGDTFCQISVVRYRTQI</sequence>
<reference evidence="3" key="2">
    <citation type="submission" date="2015-08" db="UniProtKB">
        <authorList>
            <consortium name="WormBaseParasite"/>
        </authorList>
    </citation>
    <scope>IDENTIFICATION</scope>
</reference>
<evidence type="ECO:0000313" key="3">
    <source>
        <dbReference type="WBParaSite" id="SVE_0843100.1"/>
    </source>
</evidence>
<dbReference type="Proteomes" id="UP000035680">
    <property type="component" value="Unassembled WGS sequence"/>
</dbReference>
<organism evidence="2 3">
    <name type="scientific">Strongyloides venezuelensis</name>
    <name type="common">Threadworm</name>
    <dbReference type="NCBI Taxonomy" id="75913"/>
    <lineage>
        <taxon>Eukaryota</taxon>
        <taxon>Metazoa</taxon>
        <taxon>Ecdysozoa</taxon>
        <taxon>Nematoda</taxon>
        <taxon>Chromadorea</taxon>
        <taxon>Rhabditida</taxon>
        <taxon>Tylenchina</taxon>
        <taxon>Panagrolaimomorpha</taxon>
        <taxon>Strongyloidoidea</taxon>
        <taxon>Strongyloididae</taxon>
        <taxon>Strongyloides</taxon>
    </lineage>
</organism>
<reference evidence="2" key="1">
    <citation type="submission" date="2014-07" db="EMBL/GenBank/DDBJ databases">
        <authorList>
            <person name="Martin A.A"/>
            <person name="De Silva N."/>
        </authorList>
    </citation>
    <scope>NUCLEOTIDE SEQUENCE</scope>
</reference>
<evidence type="ECO:0000313" key="2">
    <source>
        <dbReference type="Proteomes" id="UP000035680"/>
    </source>
</evidence>
<keyword evidence="1" id="KW-1133">Transmembrane helix</keyword>
<keyword evidence="1" id="KW-0812">Transmembrane</keyword>
<dbReference type="AlphaFoldDB" id="A0A0K0FHR6"/>
<protein>
    <submittedName>
        <fullName evidence="3">G_PROTEIN_RECEP_F1_2 domain-containing protein</fullName>
    </submittedName>
</protein>
<dbReference type="WBParaSite" id="SVE_0843100.1">
    <property type="protein sequence ID" value="SVE_0843100.1"/>
    <property type="gene ID" value="SVE_0843100"/>
</dbReference>